<dbReference type="FunFam" id="1.20.1740.10:FF:000046">
    <property type="entry name" value="Amino-acid permease, putative"/>
    <property type="match status" value="1"/>
</dbReference>
<feature type="region of interest" description="Disordered" evidence="6">
    <location>
        <begin position="1"/>
        <end position="23"/>
    </location>
</feature>
<evidence type="ECO:0000256" key="2">
    <source>
        <dbReference type="ARBA" id="ARBA00022448"/>
    </source>
</evidence>
<comment type="caution">
    <text evidence="8">The sequence shown here is derived from an EMBL/GenBank/DDBJ whole genome shotgun (WGS) entry which is preliminary data.</text>
</comment>
<feature type="transmembrane region" description="Helical" evidence="7">
    <location>
        <begin position="277"/>
        <end position="301"/>
    </location>
</feature>
<keyword evidence="9" id="KW-1185">Reference proteome</keyword>
<feature type="transmembrane region" description="Helical" evidence="7">
    <location>
        <begin position="200"/>
        <end position="222"/>
    </location>
</feature>
<dbReference type="GO" id="GO:0015101">
    <property type="term" value="F:organic cation transmembrane transporter activity"/>
    <property type="evidence" value="ECO:0007669"/>
    <property type="project" value="UniProtKB-ARBA"/>
</dbReference>
<reference evidence="8" key="1">
    <citation type="submission" date="2022-12" db="EMBL/GenBank/DDBJ databases">
        <authorList>
            <person name="Petersen C."/>
        </authorList>
    </citation>
    <scope>NUCLEOTIDE SEQUENCE</scope>
    <source>
        <strain evidence="8">IBT 29677</strain>
    </source>
</reference>
<dbReference type="Gene3D" id="1.20.1740.10">
    <property type="entry name" value="Amino acid/polyamine transporter I"/>
    <property type="match status" value="1"/>
</dbReference>
<comment type="subcellular location">
    <subcellularLocation>
        <location evidence="1">Membrane</location>
        <topology evidence="1">Multi-pass membrane protein</topology>
    </subcellularLocation>
</comment>
<proteinExistence type="predicted"/>
<evidence type="ECO:0000256" key="6">
    <source>
        <dbReference type="SAM" id="MobiDB-lite"/>
    </source>
</evidence>
<dbReference type="GeneID" id="81375573"/>
<dbReference type="Pfam" id="PF13520">
    <property type="entry name" value="AA_permease_2"/>
    <property type="match status" value="1"/>
</dbReference>
<reference evidence="8" key="2">
    <citation type="journal article" date="2023" name="IMA Fungus">
        <title>Comparative genomic study of the Penicillium genus elucidates a diverse pangenome and 15 lateral gene transfer events.</title>
        <authorList>
            <person name="Petersen C."/>
            <person name="Sorensen T."/>
            <person name="Nielsen M.R."/>
            <person name="Sondergaard T.E."/>
            <person name="Sorensen J.L."/>
            <person name="Fitzpatrick D.A."/>
            <person name="Frisvad J.C."/>
            <person name="Nielsen K.L."/>
        </authorList>
    </citation>
    <scope>NUCLEOTIDE SEQUENCE</scope>
    <source>
        <strain evidence="8">IBT 29677</strain>
    </source>
</reference>
<feature type="transmembrane region" description="Helical" evidence="7">
    <location>
        <begin position="478"/>
        <end position="498"/>
    </location>
</feature>
<feature type="transmembrane region" description="Helical" evidence="7">
    <location>
        <begin position="44"/>
        <end position="63"/>
    </location>
</feature>
<evidence type="ECO:0000256" key="5">
    <source>
        <dbReference type="ARBA" id="ARBA00023136"/>
    </source>
</evidence>
<feature type="transmembrane region" description="Helical" evidence="7">
    <location>
        <begin position="78"/>
        <end position="104"/>
    </location>
</feature>
<feature type="transmembrane region" description="Helical" evidence="7">
    <location>
        <begin position="406"/>
        <end position="430"/>
    </location>
</feature>
<dbReference type="RefSeq" id="XP_056482623.1">
    <property type="nucleotide sequence ID" value="XM_056636593.1"/>
</dbReference>
<evidence type="ECO:0000313" key="8">
    <source>
        <dbReference type="EMBL" id="KAJ5378837.1"/>
    </source>
</evidence>
<feature type="transmembrane region" description="Helical" evidence="7">
    <location>
        <begin position="442"/>
        <end position="466"/>
    </location>
</feature>
<evidence type="ECO:0000256" key="1">
    <source>
        <dbReference type="ARBA" id="ARBA00004141"/>
    </source>
</evidence>
<feature type="compositionally biased region" description="Basic and acidic residues" evidence="6">
    <location>
        <begin position="1"/>
        <end position="10"/>
    </location>
</feature>
<evidence type="ECO:0000256" key="3">
    <source>
        <dbReference type="ARBA" id="ARBA00022692"/>
    </source>
</evidence>
<keyword evidence="4 7" id="KW-1133">Transmembrane helix</keyword>
<dbReference type="InterPro" id="IPR002293">
    <property type="entry name" value="AA/rel_permease1"/>
</dbReference>
<keyword evidence="5 7" id="KW-0472">Membrane</keyword>
<keyword evidence="3 7" id="KW-0812">Transmembrane</keyword>
<gene>
    <name evidence="8" type="ORF">N7509_011956</name>
</gene>
<feature type="transmembrane region" description="Helical" evidence="7">
    <location>
        <begin position="125"/>
        <end position="149"/>
    </location>
</feature>
<dbReference type="PANTHER" id="PTHR45649:SF7">
    <property type="entry name" value="CHOLINE TRANSPORT PROTEIN"/>
    <property type="match status" value="1"/>
</dbReference>
<dbReference type="GO" id="GO:0016020">
    <property type="term" value="C:membrane"/>
    <property type="evidence" value="ECO:0007669"/>
    <property type="project" value="UniProtKB-SubCell"/>
</dbReference>
<dbReference type="Proteomes" id="UP001147747">
    <property type="component" value="Unassembled WGS sequence"/>
</dbReference>
<dbReference type="OrthoDB" id="3257095at2759"/>
<evidence type="ECO:0000256" key="4">
    <source>
        <dbReference type="ARBA" id="ARBA00022989"/>
    </source>
</evidence>
<feature type="transmembrane region" description="Helical" evidence="7">
    <location>
        <begin position="242"/>
        <end position="265"/>
    </location>
</feature>
<feature type="transmembrane region" description="Helical" evidence="7">
    <location>
        <begin position="169"/>
        <end position="188"/>
    </location>
</feature>
<sequence>MGEFDLEKTASVKPASSSNESGLIDTDASRLAEMGYTQDLNRNFSILSLIGIAFCMSNSWFGISASMITGINSGGTTLIIYGLLWITIVSLAVGSSLAELASAMPNAGGQYFWAHELAPRKWARFASYLTGWFGYAGAIFACSSVVLGLGQATVGMWKLGHPDFEIESWHIVVAYQLINFFCFLFNCLGKSLPAVAKMTLYISLISYFVILVTVPACARPHASAEFVFGHFSNTTGWKSDGMAFIVGLINPNWIFACLDSATHLAEEVPQPEKNIPIAIMATVGIGFVTSWTYCISMFFGIKDLDSLVNSSTGVPILELYYQALNNKAGAIVLETLLVVTGMGCQIACHTWQSRLCWAFARDRGLPGHKWLSQVNKTLDVPLVAHSVSCFIVGALGLLYLGSSTAFNSMMTACISLLYVSYAIPVICLWYQGRNNIQHGPFWLGKLGAAANILTIIWTIFCLIMYSFPSSMPAKTSNMNYVCVVYFVVVVIMLVDWFARGRRSFKSDSMGEKMEVKVEDSASEGVGDLRL</sequence>
<feature type="transmembrane region" description="Helical" evidence="7">
    <location>
        <begin position="378"/>
        <end position="400"/>
    </location>
</feature>
<dbReference type="PIRSF" id="PIRSF006060">
    <property type="entry name" value="AA_transporter"/>
    <property type="match status" value="1"/>
</dbReference>
<evidence type="ECO:0000313" key="9">
    <source>
        <dbReference type="Proteomes" id="UP001147747"/>
    </source>
</evidence>
<dbReference type="EMBL" id="JAPZBU010000011">
    <property type="protein sequence ID" value="KAJ5378837.1"/>
    <property type="molecule type" value="Genomic_DNA"/>
</dbReference>
<dbReference type="PANTHER" id="PTHR45649">
    <property type="entry name" value="AMINO-ACID PERMEASE BAT1"/>
    <property type="match status" value="1"/>
</dbReference>
<protein>
    <recommendedName>
        <fullName evidence="10">Choline transport protein</fullName>
    </recommendedName>
</protein>
<organism evidence="8 9">
    <name type="scientific">Penicillium cosmopolitanum</name>
    <dbReference type="NCBI Taxonomy" id="1131564"/>
    <lineage>
        <taxon>Eukaryota</taxon>
        <taxon>Fungi</taxon>
        <taxon>Dikarya</taxon>
        <taxon>Ascomycota</taxon>
        <taxon>Pezizomycotina</taxon>
        <taxon>Eurotiomycetes</taxon>
        <taxon>Eurotiomycetidae</taxon>
        <taxon>Eurotiales</taxon>
        <taxon>Aspergillaceae</taxon>
        <taxon>Penicillium</taxon>
    </lineage>
</organism>
<evidence type="ECO:0000256" key="7">
    <source>
        <dbReference type="SAM" id="Phobius"/>
    </source>
</evidence>
<accession>A0A9W9VEB1</accession>
<dbReference type="AlphaFoldDB" id="A0A9W9VEB1"/>
<evidence type="ECO:0008006" key="10">
    <source>
        <dbReference type="Google" id="ProtNLM"/>
    </source>
</evidence>
<name>A0A9W9VEB1_9EURO</name>
<keyword evidence="2" id="KW-0813">Transport</keyword>